<dbReference type="GO" id="GO:0007034">
    <property type="term" value="P:vacuolar transport"/>
    <property type="evidence" value="ECO:0007669"/>
    <property type="project" value="InterPro"/>
</dbReference>
<evidence type="ECO:0000313" key="3">
    <source>
        <dbReference type="Proteomes" id="UP000245383"/>
    </source>
</evidence>
<sequence>MWNPFAKPPTPEEMVRKWRSSLRAQERQLDRQIKNIEMEETKIKKELKNLAAKNNTKLCRTLARELVKSKQQKNRIITTKVQLNSVSMELQRQLSLKKISGSIQKSVHVMATVNNLVNVPELQSVMQQMSKEMIKSGIIEEMTEDVLDTLDESDLEEEVEEEVEKVLYEVTNGIIGKTPAISAGKQVQADQTSYDNADEEVLDLEEMRNRLSILKG</sequence>
<evidence type="ECO:0008006" key="4">
    <source>
        <dbReference type="Google" id="ProtNLM"/>
    </source>
</evidence>
<dbReference type="STRING" id="133385.A0A2T9YF79"/>
<dbReference type="Gene3D" id="6.10.140.1230">
    <property type="match status" value="1"/>
</dbReference>
<dbReference type="EMBL" id="MBFR01000228">
    <property type="protein sequence ID" value="PVU90965.1"/>
    <property type="molecule type" value="Genomic_DNA"/>
</dbReference>
<dbReference type="PANTHER" id="PTHR10476">
    <property type="entry name" value="CHARGED MULTIVESICULAR BODY PROTEIN"/>
    <property type="match status" value="1"/>
</dbReference>
<name>A0A2T9YF79_9FUNG</name>
<evidence type="ECO:0000256" key="1">
    <source>
        <dbReference type="SAM" id="Coils"/>
    </source>
</evidence>
<accession>A0A2T9YF79</accession>
<dbReference type="Pfam" id="PF03357">
    <property type="entry name" value="Snf7"/>
    <property type="match status" value="1"/>
</dbReference>
<keyword evidence="1" id="KW-0175">Coiled coil</keyword>
<keyword evidence="3" id="KW-1185">Reference proteome</keyword>
<comment type="caution">
    <text evidence="2">The sequence shown here is derived from an EMBL/GenBank/DDBJ whole genome shotgun (WGS) entry which is preliminary data.</text>
</comment>
<gene>
    <name evidence="2" type="ORF">BB561_004634</name>
</gene>
<organism evidence="2 3">
    <name type="scientific">Smittium simulii</name>
    <dbReference type="NCBI Taxonomy" id="133385"/>
    <lineage>
        <taxon>Eukaryota</taxon>
        <taxon>Fungi</taxon>
        <taxon>Fungi incertae sedis</taxon>
        <taxon>Zoopagomycota</taxon>
        <taxon>Kickxellomycotina</taxon>
        <taxon>Harpellomycetes</taxon>
        <taxon>Harpellales</taxon>
        <taxon>Legeriomycetaceae</taxon>
        <taxon>Smittium</taxon>
    </lineage>
</organism>
<protein>
    <recommendedName>
        <fullName evidence="4">Vacuolar protein-sorting-associated protein 24</fullName>
    </recommendedName>
</protein>
<dbReference type="InterPro" id="IPR005024">
    <property type="entry name" value="Snf7_fam"/>
</dbReference>
<evidence type="ECO:0000313" key="2">
    <source>
        <dbReference type="EMBL" id="PVU90965.1"/>
    </source>
</evidence>
<feature type="coiled-coil region" evidence="1">
    <location>
        <begin position="19"/>
        <end position="53"/>
    </location>
</feature>
<dbReference type="OrthoDB" id="2329734at2759"/>
<proteinExistence type="predicted"/>
<dbReference type="AlphaFoldDB" id="A0A2T9YF79"/>
<reference evidence="2 3" key="1">
    <citation type="journal article" date="2018" name="MBio">
        <title>Comparative Genomics Reveals the Core Gene Toolbox for the Fungus-Insect Symbiosis.</title>
        <authorList>
            <person name="Wang Y."/>
            <person name="Stata M."/>
            <person name="Wang W."/>
            <person name="Stajich J.E."/>
            <person name="White M.M."/>
            <person name="Moncalvo J.M."/>
        </authorList>
    </citation>
    <scope>NUCLEOTIDE SEQUENCE [LARGE SCALE GENOMIC DNA]</scope>
    <source>
        <strain evidence="2 3">SWE-8-4</strain>
    </source>
</reference>
<dbReference type="Proteomes" id="UP000245383">
    <property type="component" value="Unassembled WGS sequence"/>
</dbReference>